<dbReference type="RefSeq" id="WP_274778625.1">
    <property type="nucleotide sequence ID" value="NZ_JARBHI010000018.1"/>
</dbReference>
<dbReference type="EMBL" id="JARBHI010000018">
    <property type="protein sequence ID" value="MDE1656918.1"/>
    <property type="molecule type" value="Genomic_DNA"/>
</dbReference>
<evidence type="ECO:0000313" key="2">
    <source>
        <dbReference type="Proteomes" id="UP001219297"/>
    </source>
</evidence>
<keyword evidence="2" id="KW-1185">Reference proteome</keyword>
<dbReference type="Pfam" id="PF16259">
    <property type="entry name" value="DUF4913"/>
    <property type="match status" value="1"/>
</dbReference>
<reference evidence="1 2" key="1">
    <citation type="submission" date="2023-02" db="EMBL/GenBank/DDBJ databases">
        <title>Defining the Infant Male Urobiome and Moving Towards Mechanisms in Urobiome Research.</title>
        <authorList>
            <person name="Reasoner S."/>
            <person name="Flores V."/>
            <person name="Van Horn G."/>
            <person name="Morales G."/>
            <person name="Peard L."/>
            <person name="Abelson B."/>
            <person name="Manuel C."/>
            <person name="Lee J."/>
            <person name="Baker B."/>
            <person name="Williams T."/>
            <person name="Schmitz J."/>
            <person name="Clayton D."/>
            <person name="Hadjifrangiskou M."/>
        </authorList>
    </citation>
    <scope>NUCLEOTIDE SEQUENCE [LARGE SCALE GENOMIC DNA]</scope>
    <source>
        <strain evidence="1 2">AS1053</strain>
    </source>
</reference>
<gene>
    <name evidence="1" type="ORF">PWJ81_07535</name>
</gene>
<dbReference type="InterPro" id="IPR032584">
    <property type="entry name" value="DUF4913"/>
</dbReference>
<accession>A0ABT5V7I3</accession>
<evidence type="ECO:0000313" key="1">
    <source>
        <dbReference type="EMBL" id="MDE1656918.1"/>
    </source>
</evidence>
<proteinExistence type="predicted"/>
<dbReference type="Proteomes" id="UP001219297">
    <property type="component" value="Unassembled WGS sequence"/>
</dbReference>
<organism evidence="1 2">
    <name type="scientific">Actinotignum sanguinis</name>
    <dbReference type="NCBI Taxonomy" id="1445614"/>
    <lineage>
        <taxon>Bacteria</taxon>
        <taxon>Bacillati</taxon>
        <taxon>Actinomycetota</taxon>
        <taxon>Actinomycetes</taxon>
        <taxon>Actinomycetales</taxon>
        <taxon>Actinomycetaceae</taxon>
        <taxon>Actinotignum</taxon>
    </lineage>
</organism>
<sequence>MAGQERKFKPMYADEFEFFEKWLAPNYRRSINTGCLWCPLWWDHPEARVRIRAMWEAWEIYRFERPVGGLAAWFTDVADPMMRILLDPTNVFKGCSETTHYARSGSDLSLPFVSFTQETGEEVATRRENAPVPAAPTPAIYFPAIR</sequence>
<protein>
    <submittedName>
        <fullName evidence="1">DUF4913 domain-containing protein</fullName>
    </submittedName>
</protein>
<comment type="caution">
    <text evidence="1">The sequence shown here is derived from an EMBL/GenBank/DDBJ whole genome shotgun (WGS) entry which is preliminary data.</text>
</comment>
<name>A0ABT5V7I3_9ACTO</name>